<keyword evidence="2" id="KW-0812">Transmembrane</keyword>
<dbReference type="Proteomes" id="UP000288246">
    <property type="component" value="Unassembled WGS sequence"/>
</dbReference>
<dbReference type="Pfam" id="PF10756">
    <property type="entry name" value="bPH_6"/>
    <property type="match status" value="1"/>
</dbReference>
<dbReference type="AlphaFoldDB" id="A0A401V3V0"/>
<keyword evidence="5" id="KW-1185">Reference proteome</keyword>
<dbReference type="EMBL" id="BHYL01000311">
    <property type="protein sequence ID" value="GCD21587.1"/>
    <property type="molecule type" value="Genomic_DNA"/>
</dbReference>
<feature type="region of interest" description="Disordered" evidence="1">
    <location>
        <begin position="117"/>
        <end position="143"/>
    </location>
</feature>
<sequence length="203" mass="21371">MVADVVEFRPGFGRWVAGGVVVLCLVGAVTGLVDDASTTLPYLPLLALVAVGAWAAYWRPAVIVTPAGVEIRNVLRTVEIPWPAVQEIGTQYALTLRTVYGSYSAWAAPAPSAVRTGRTQAGADKNLPSSTYGPGGGVRPGDLAGTDSGDAAAIVRQRWEEARDAGLLDDPRFERERPRVRWHTGTIAALAILLVASVAALAL</sequence>
<dbReference type="RefSeq" id="WP_124344113.1">
    <property type="nucleotide sequence ID" value="NZ_BHYL01000311.1"/>
</dbReference>
<reference evidence="4 5" key="1">
    <citation type="submission" date="2018-11" db="EMBL/GenBank/DDBJ databases">
        <title>Draft genome sequence of Cellulomonas takizawaensis strain TKZ-21.</title>
        <authorList>
            <person name="Yamamura H."/>
            <person name="Hayashi T."/>
            <person name="Hamada M."/>
            <person name="Serisawa Y."/>
            <person name="Matsuyama K."/>
            <person name="Nakagawa Y."/>
            <person name="Otoguro M."/>
            <person name="Yanagida F."/>
            <person name="Hayakawa M."/>
        </authorList>
    </citation>
    <scope>NUCLEOTIDE SEQUENCE [LARGE SCALE GENOMIC DNA]</scope>
    <source>
        <strain evidence="4 5">TKZ-21</strain>
    </source>
</reference>
<evidence type="ECO:0000313" key="4">
    <source>
        <dbReference type="EMBL" id="GCD21587.1"/>
    </source>
</evidence>
<evidence type="ECO:0000313" key="5">
    <source>
        <dbReference type="Proteomes" id="UP000288246"/>
    </source>
</evidence>
<feature type="transmembrane region" description="Helical" evidence="2">
    <location>
        <begin position="12"/>
        <end position="33"/>
    </location>
</feature>
<name>A0A401V3V0_9CELL</name>
<gene>
    <name evidence="4" type="ORF">CTKZ_31490</name>
</gene>
<feature type="transmembrane region" description="Helical" evidence="2">
    <location>
        <begin position="182"/>
        <end position="202"/>
    </location>
</feature>
<organism evidence="4 5">
    <name type="scientific">Cellulomonas algicola</name>
    <dbReference type="NCBI Taxonomy" id="2071633"/>
    <lineage>
        <taxon>Bacteria</taxon>
        <taxon>Bacillati</taxon>
        <taxon>Actinomycetota</taxon>
        <taxon>Actinomycetes</taxon>
        <taxon>Micrococcales</taxon>
        <taxon>Cellulomonadaceae</taxon>
        <taxon>Cellulomonas</taxon>
    </lineage>
</organism>
<accession>A0A401V3V0</accession>
<dbReference type="InterPro" id="IPR019692">
    <property type="entry name" value="CFP-6_PH"/>
</dbReference>
<evidence type="ECO:0000256" key="2">
    <source>
        <dbReference type="SAM" id="Phobius"/>
    </source>
</evidence>
<feature type="domain" description="Low molecular weight protein antigen 6 PH" evidence="3">
    <location>
        <begin position="59"/>
        <end position="108"/>
    </location>
</feature>
<keyword evidence="2" id="KW-1133">Transmembrane helix</keyword>
<feature type="transmembrane region" description="Helical" evidence="2">
    <location>
        <begin position="39"/>
        <end position="58"/>
    </location>
</feature>
<proteinExistence type="predicted"/>
<protein>
    <recommendedName>
        <fullName evidence="3">Low molecular weight protein antigen 6 PH domain-containing protein</fullName>
    </recommendedName>
</protein>
<keyword evidence="2" id="KW-0472">Membrane</keyword>
<evidence type="ECO:0000256" key="1">
    <source>
        <dbReference type="SAM" id="MobiDB-lite"/>
    </source>
</evidence>
<evidence type="ECO:0000259" key="3">
    <source>
        <dbReference type="Pfam" id="PF10756"/>
    </source>
</evidence>
<comment type="caution">
    <text evidence="4">The sequence shown here is derived from an EMBL/GenBank/DDBJ whole genome shotgun (WGS) entry which is preliminary data.</text>
</comment>
<dbReference type="OrthoDB" id="5148800at2"/>